<keyword evidence="1" id="KW-0472">Membrane</keyword>
<keyword evidence="3" id="KW-1185">Reference proteome</keyword>
<evidence type="ECO:0000313" key="3">
    <source>
        <dbReference type="Proteomes" id="UP001479436"/>
    </source>
</evidence>
<sequence length="320" mass="36617">MRIRRIHLFEWHDNSWFPETIRDQVTLLLSTVWKFDPPLPSILKPLYTSPYKALLPVLVRTLEQLRATTVCDLCSGGGGPIVRLAQGVENQLDMKVNFLLTDLFPNQKVINNAKKDSENITYCSLPVDALSITRETLNQFTSSSTQWGTGLEPVQPNENVLYTCFGSFHHFQPNHAKEMIRNLLTNARFQEPEENENHNGILIGEMSFRNWRSVFGVLFILPIFIALVSTTVLFPNLTKATFFYTFILPIIPLTMVWDGVISCLRTYTSEELLVMARKATHNLPPDEFEWEYGEIPCLPFGLLAVSYFVGIPRQFTKGQQ</sequence>
<evidence type="ECO:0000256" key="1">
    <source>
        <dbReference type="SAM" id="Phobius"/>
    </source>
</evidence>
<name>A0ABR2WKQ9_9FUNG</name>
<gene>
    <name evidence="2" type="ORF">K7432_012489</name>
</gene>
<protein>
    <submittedName>
        <fullName evidence="2">Uncharacterized protein</fullName>
    </submittedName>
</protein>
<accession>A0ABR2WKQ9</accession>
<reference evidence="2 3" key="1">
    <citation type="submission" date="2023-04" db="EMBL/GenBank/DDBJ databases">
        <title>Genome of Basidiobolus ranarum AG-B5.</title>
        <authorList>
            <person name="Stajich J.E."/>
            <person name="Carter-House D."/>
            <person name="Gryganskyi A."/>
        </authorList>
    </citation>
    <scope>NUCLEOTIDE SEQUENCE [LARGE SCALE GENOMIC DNA]</scope>
    <source>
        <strain evidence="2 3">AG-B5</strain>
    </source>
</reference>
<keyword evidence="1" id="KW-1133">Transmembrane helix</keyword>
<organism evidence="2 3">
    <name type="scientific">Basidiobolus ranarum</name>
    <dbReference type="NCBI Taxonomy" id="34480"/>
    <lineage>
        <taxon>Eukaryota</taxon>
        <taxon>Fungi</taxon>
        <taxon>Fungi incertae sedis</taxon>
        <taxon>Zoopagomycota</taxon>
        <taxon>Entomophthoromycotina</taxon>
        <taxon>Basidiobolomycetes</taxon>
        <taxon>Basidiobolales</taxon>
        <taxon>Basidiobolaceae</taxon>
        <taxon>Basidiobolus</taxon>
    </lineage>
</organism>
<feature type="transmembrane region" description="Helical" evidence="1">
    <location>
        <begin position="214"/>
        <end position="234"/>
    </location>
</feature>
<comment type="caution">
    <text evidence="2">The sequence shown here is derived from an EMBL/GenBank/DDBJ whole genome shotgun (WGS) entry which is preliminary data.</text>
</comment>
<dbReference type="EMBL" id="JASJQH010001093">
    <property type="protein sequence ID" value="KAK9762095.1"/>
    <property type="molecule type" value="Genomic_DNA"/>
</dbReference>
<feature type="transmembrane region" description="Helical" evidence="1">
    <location>
        <begin position="246"/>
        <end position="268"/>
    </location>
</feature>
<keyword evidence="1" id="KW-0812">Transmembrane</keyword>
<proteinExistence type="predicted"/>
<evidence type="ECO:0000313" key="2">
    <source>
        <dbReference type="EMBL" id="KAK9762095.1"/>
    </source>
</evidence>
<dbReference type="Proteomes" id="UP001479436">
    <property type="component" value="Unassembled WGS sequence"/>
</dbReference>